<dbReference type="InterPro" id="IPR015590">
    <property type="entry name" value="Aldehyde_DH_dom"/>
</dbReference>
<dbReference type="Gene3D" id="3.40.605.10">
    <property type="entry name" value="Aldehyde Dehydrogenase, Chain A, domain 1"/>
    <property type="match status" value="1"/>
</dbReference>
<feature type="domain" description="Aldehyde dehydrogenase" evidence="2">
    <location>
        <begin position="13"/>
        <end position="474"/>
    </location>
</feature>
<protein>
    <submittedName>
        <fullName evidence="3">Aldehyde dehydrogenase family protein</fullName>
    </submittedName>
</protein>
<evidence type="ECO:0000256" key="1">
    <source>
        <dbReference type="ARBA" id="ARBA00023002"/>
    </source>
</evidence>
<keyword evidence="1" id="KW-0560">Oxidoreductase</keyword>
<sequence length="480" mass="51351">MSRVHSLYIDGAWVDGCNSLANVNPSDVSDVVGEFAQADADQVRQAIDAARRGAAQWRHSGLEVRYGVLMAIGDELIARKEELGRLLSREEGKTLAEGMGEVHRSGQFFHYYAAEVLRQIDERVDSVRPGVEVDTRREPVGVVGVISPWNFPLATAVWKIAPALAFGNAVVFKPANLVPASAWALAEIISRQELPAGTFNLLMGPGGSVGDALVASPDIQAVSFTGSLEVGRRVAAATAGNLVKCQLEMGSKNALIVADDADLELAVEAAFAGAYSGTGQKCTASSRLIVTEAVHDAFVAKLIAKLESIRVGHALEEGVHIGPVVDSRQLESNLAWIERAQADGATLAHGGERLERDTDGYFMAPALFTDTTNAMAINREEVFGPIACVIKVQDYEEAIATLNDTNFGLTAGIITASLKLANDFKARAETGCVMVNLATAGTDYHVPFGGRKDSSFGPREQGRYAREFYTVVKTCYVKAH</sequence>
<dbReference type="PANTHER" id="PTHR11699">
    <property type="entry name" value="ALDEHYDE DEHYDROGENASE-RELATED"/>
    <property type="match status" value="1"/>
</dbReference>
<evidence type="ECO:0000313" key="4">
    <source>
        <dbReference type="Proteomes" id="UP001500074"/>
    </source>
</evidence>
<gene>
    <name evidence="3" type="ORF">GCM10023342_15400</name>
</gene>
<dbReference type="Pfam" id="PF00171">
    <property type="entry name" value="Aldedh"/>
    <property type="match status" value="1"/>
</dbReference>
<reference evidence="4" key="1">
    <citation type="journal article" date="2019" name="Int. J. Syst. Evol. Microbiol.">
        <title>The Global Catalogue of Microorganisms (GCM) 10K type strain sequencing project: providing services to taxonomists for standard genome sequencing and annotation.</title>
        <authorList>
            <consortium name="The Broad Institute Genomics Platform"/>
            <consortium name="The Broad Institute Genome Sequencing Center for Infectious Disease"/>
            <person name="Wu L."/>
            <person name="Ma J."/>
        </authorList>
    </citation>
    <scope>NUCLEOTIDE SEQUENCE [LARGE SCALE GENOMIC DNA]</scope>
    <source>
        <strain evidence="4">JCM 18472</strain>
    </source>
</reference>
<dbReference type="RefSeq" id="WP_031384123.1">
    <property type="nucleotide sequence ID" value="NZ_BAABKI010000017.1"/>
</dbReference>
<evidence type="ECO:0000259" key="2">
    <source>
        <dbReference type="Pfam" id="PF00171"/>
    </source>
</evidence>
<organism evidence="3 4">
    <name type="scientific">Modicisalibacter zincidurans</name>
    <dbReference type="NCBI Taxonomy" id="1178777"/>
    <lineage>
        <taxon>Bacteria</taxon>
        <taxon>Pseudomonadati</taxon>
        <taxon>Pseudomonadota</taxon>
        <taxon>Gammaproteobacteria</taxon>
        <taxon>Oceanospirillales</taxon>
        <taxon>Halomonadaceae</taxon>
        <taxon>Modicisalibacter</taxon>
    </lineage>
</organism>
<dbReference type="InterPro" id="IPR016162">
    <property type="entry name" value="Ald_DH_N"/>
</dbReference>
<evidence type="ECO:0000313" key="3">
    <source>
        <dbReference type="EMBL" id="GAA5174431.1"/>
    </source>
</evidence>
<dbReference type="Proteomes" id="UP001500074">
    <property type="component" value="Unassembled WGS sequence"/>
</dbReference>
<dbReference type="SUPFAM" id="SSF53720">
    <property type="entry name" value="ALDH-like"/>
    <property type="match status" value="1"/>
</dbReference>
<name>A0ABP9RB83_9GAMM</name>
<keyword evidence="4" id="KW-1185">Reference proteome</keyword>
<dbReference type="InterPro" id="IPR016163">
    <property type="entry name" value="Ald_DH_C"/>
</dbReference>
<dbReference type="EMBL" id="BAABKI010000017">
    <property type="protein sequence ID" value="GAA5174431.1"/>
    <property type="molecule type" value="Genomic_DNA"/>
</dbReference>
<comment type="caution">
    <text evidence="3">The sequence shown here is derived from an EMBL/GenBank/DDBJ whole genome shotgun (WGS) entry which is preliminary data.</text>
</comment>
<dbReference type="Gene3D" id="3.40.309.10">
    <property type="entry name" value="Aldehyde Dehydrogenase, Chain A, domain 2"/>
    <property type="match status" value="1"/>
</dbReference>
<dbReference type="InterPro" id="IPR016161">
    <property type="entry name" value="Ald_DH/histidinol_DH"/>
</dbReference>
<proteinExistence type="predicted"/>
<accession>A0ABP9RB83</accession>
<dbReference type="CDD" id="cd07097">
    <property type="entry name" value="ALDH_KGSADH-YcbD"/>
    <property type="match status" value="1"/>
</dbReference>